<dbReference type="PROSITE" id="PS51078">
    <property type="entry name" value="ICLR_ED"/>
    <property type="match status" value="1"/>
</dbReference>
<sequence>MDQEPPGAPGVNRNEFVRSLSTGLRVLESFTATEPKQTLSDVARRAGVSRATARRMLLTLVQEGYAYADGRFFELTPKVLGLGQGYWSGRGWHELLQPSLGELSAKLTESCSAALLLGDEVMYVCRVHTRRIMRIDLGLGTKLPALATSMGRVLFAGLGEEALEERLRTADRRAYTAHTVTDPGRLREIIASVRTEGYALVDEELEEGLRSVAVPVRDADGNTVLALNTSLSAGRETAQESLDRTLPDLRRCAAAVEDLIRSLGDEVQRLTVPQGL</sequence>
<keyword evidence="3" id="KW-0804">Transcription</keyword>
<evidence type="ECO:0000259" key="4">
    <source>
        <dbReference type="PROSITE" id="PS51077"/>
    </source>
</evidence>
<dbReference type="RefSeq" id="WP_106122113.1">
    <property type="nucleotide sequence ID" value="NZ_PVTY01000003.1"/>
</dbReference>
<dbReference type="InterPro" id="IPR036390">
    <property type="entry name" value="WH_DNA-bd_sf"/>
</dbReference>
<dbReference type="GO" id="GO:0003677">
    <property type="term" value="F:DNA binding"/>
    <property type="evidence" value="ECO:0007669"/>
    <property type="project" value="UniProtKB-KW"/>
</dbReference>
<dbReference type="AlphaFoldDB" id="A0A2T0YRR1"/>
<dbReference type="InterPro" id="IPR005471">
    <property type="entry name" value="Tscrpt_reg_IclR_N"/>
</dbReference>
<reference evidence="6 7" key="1">
    <citation type="submission" date="2018-03" db="EMBL/GenBank/DDBJ databases">
        <title>Comparative analysis of microorganisms from saline springs in Andes Mountain Range, Colombia.</title>
        <authorList>
            <person name="Rubin E."/>
        </authorList>
    </citation>
    <scope>NUCLEOTIDE SEQUENCE [LARGE SCALE GENOMIC DNA]</scope>
    <source>
        <strain evidence="6 7">CG 35</strain>
    </source>
</reference>
<feature type="domain" description="IclR-ED" evidence="5">
    <location>
        <begin position="78"/>
        <end position="262"/>
    </location>
</feature>
<evidence type="ECO:0000313" key="6">
    <source>
        <dbReference type="EMBL" id="PRZ18226.1"/>
    </source>
</evidence>
<dbReference type="SUPFAM" id="SSF55781">
    <property type="entry name" value="GAF domain-like"/>
    <property type="match status" value="1"/>
</dbReference>
<dbReference type="InterPro" id="IPR014757">
    <property type="entry name" value="Tscrpt_reg_IclR_C"/>
</dbReference>
<dbReference type="PANTHER" id="PTHR30136">
    <property type="entry name" value="HELIX-TURN-HELIX TRANSCRIPTIONAL REGULATOR, ICLR FAMILY"/>
    <property type="match status" value="1"/>
</dbReference>
<accession>A0A2T0YRR1</accession>
<name>A0A2T0YRR1_9MICC</name>
<dbReference type="InterPro" id="IPR050707">
    <property type="entry name" value="HTH_MetabolicPath_Reg"/>
</dbReference>
<dbReference type="Proteomes" id="UP000238217">
    <property type="component" value="Unassembled WGS sequence"/>
</dbReference>
<dbReference type="PROSITE" id="PS00356">
    <property type="entry name" value="HTH_LACI_1"/>
    <property type="match status" value="1"/>
</dbReference>
<evidence type="ECO:0000256" key="2">
    <source>
        <dbReference type="ARBA" id="ARBA00023125"/>
    </source>
</evidence>
<dbReference type="PANTHER" id="PTHR30136:SF34">
    <property type="entry name" value="TRANSCRIPTIONAL REGULATOR"/>
    <property type="match status" value="1"/>
</dbReference>
<dbReference type="Pfam" id="PF09339">
    <property type="entry name" value="HTH_IclR"/>
    <property type="match status" value="1"/>
</dbReference>
<dbReference type="PROSITE" id="PS51077">
    <property type="entry name" value="HTH_ICLR"/>
    <property type="match status" value="1"/>
</dbReference>
<dbReference type="InterPro" id="IPR029016">
    <property type="entry name" value="GAF-like_dom_sf"/>
</dbReference>
<evidence type="ECO:0000256" key="3">
    <source>
        <dbReference type="ARBA" id="ARBA00023163"/>
    </source>
</evidence>
<proteinExistence type="predicted"/>
<gene>
    <name evidence="6" type="ORF">BCL67_103213</name>
</gene>
<evidence type="ECO:0000259" key="5">
    <source>
        <dbReference type="PROSITE" id="PS51078"/>
    </source>
</evidence>
<organism evidence="6 7">
    <name type="scientific">Nesterenkonia sandarakina</name>
    <dbReference type="NCBI Taxonomy" id="272918"/>
    <lineage>
        <taxon>Bacteria</taxon>
        <taxon>Bacillati</taxon>
        <taxon>Actinomycetota</taxon>
        <taxon>Actinomycetes</taxon>
        <taxon>Micrococcales</taxon>
        <taxon>Micrococcaceae</taxon>
        <taxon>Nesterenkonia</taxon>
    </lineage>
</organism>
<dbReference type="OrthoDB" id="3734039at2"/>
<feature type="domain" description="HTH iclR-type" evidence="4">
    <location>
        <begin position="17"/>
        <end position="77"/>
    </location>
</feature>
<dbReference type="GO" id="GO:0003700">
    <property type="term" value="F:DNA-binding transcription factor activity"/>
    <property type="evidence" value="ECO:0007669"/>
    <property type="project" value="TreeGrafter"/>
</dbReference>
<evidence type="ECO:0000313" key="7">
    <source>
        <dbReference type="Proteomes" id="UP000238217"/>
    </source>
</evidence>
<dbReference type="InterPro" id="IPR036388">
    <property type="entry name" value="WH-like_DNA-bd_sf"/>
</dbReference>
<keyword evidence="7" id="KW-1185">Reference proteome</keyword>
<protein>
    <submittedName>
        <fullName evidence="6">IclR family transcriptional regulator</fullName>
    </submittedName>
</protein>
<dbReference type="SMART" id="SM00346">
    <property type="entry name" value="HTH_ICLR"/>
    <property type="match status" value="1"/>
</dbReference>
<dbReference type="Gene3D" id="3.30.450.40">
    <property type="match status" value="1"/>
</dbReference>
<dbReference type="Pfam" id="PF01614">
    <property type="entry name" value="IclR_C"/>
    <property type="match status" value="1"/>
</dbReference>
<dbReference type="Gene3D" id="1.10.10.10">
    <property type="entry name" value="Winged helix-like DNA-binding domain superfamily/Winged helix DNA-binding domain"/>
    <property type="match status" value="1"/>
</dbReference>
<dbReference type="GO" id="GO:0045892">
    <property type="term" value="P:negative regulation of DNA-templated transcription"/>
    <property type="evidence" value="ECO:0007669"/>
    <property type="project" value="TreeGrafter"/>
</dbReference>
<evidence type="ECO:0000256" key="1">
    <source>
        <dbReference type="ARBA" id="ARBA00023015"/>
    </source>
</evidence>
<comment type="caution">
    <text evidence="6">The sequence shown here is derived from an EMBL/GenBank/DDBJ whole genome shotgun (WGS) entry which is preliminary data.</text>
</comment>
<keyword evidence="1" id="KW-0805">Transcription regulation</keyword>
<dbReference type="SUPFAM" id="SSF46785">
    <property type="entry name" value="Winged helix' DNA-binding domain"/>
    <property type="match status" value="1"/>
</dbReference>
<keyword evidence="2" id="KW-0238">DNA-binding</keyword>
<dbReference type="EMBL" id="PVTY01000003">
    <property type="protein sequence ID" value="PRZ18226.1"/>
    <property type="molecule type" value="Genomic_DNA"/>
</dbReference>